<dbReference type="AlphaFoldDB" id="A0A1F5DI05"/>
<organism evidence="9 10">
    <name type="scientific">Candidatus Beckwithbacteria bacterium RBG_13_35_6</name>
    <dbReference type="NCBI Taxonomy" id="1797456"/>
    <lineage>
        <taxon>Bacteria</taxon>
        <taxon>Candidatus Beckwithiibacteriota</taxon>
    </lineage>
</organism>
<evidence type="ECO:0000256" key="7">
    <source>
        <dbReference type="RuleBase" id="RU003619"/>
    </source>
</evidence>
<reference evidence="9 10" key="1">
    <citation type="journal article" date="2016" name="Nat. Commun.">
        <title>Thousands of microbial genomes shed light on interconnected biogeochemical processes in an aquifer system.</title>
        <authorList>
            <person name="Anantharaman K."/>
            <person name="Brown C.T."/>
            <person name="Hug L.A."/>
            <person name="Sharon I."/>
            <person name="Castelle C.J."/>
            <person name="Probst A.J."/>
            <person name="Thomas B.C."/>
            <person name="Singh A."/>
            <person name="Wilkins M.J."/>
            <person name="Karaoz U."/>
            <person name="Brodie E.L."/>
            <person name="Williams K.H."/>
            <person name="Hubbard S.S."/>
            <person name="Banfield J.F."/>
        </authorList>
    </citation>
    <scope>NUCLEOTIDE SEQUENCE [LARGE SCALE GENOMIC DNA]</scope>
</reference>
<dbReference type="InterPro" id="IPR036823">
    <property type="entry name" value="Ribosomal_uS7_dom_sf"/>
</dbReference>
<evidence type="ECO:0000256" key="6">
    <source>
        <dbReference type="HAMAP-Rule" id="MF_00480"/>
    </source>
</evidence>
<dbReference type="EMBL" id="MEZJ01000006">
    <property type="protein sequence ID" value="OGD54684.1"/>
    <property type="molecule type" value="Genomic_DNA"/>
</dbReference>
<evidence type="ECO:0000313" key="10">
    <source>
        <dbReference type="Proteomes" id="UP000178758"/>
    </source>
</evidence>
<protein>
    <recommendedName>
        <fullName evidence="6">Small ribosomal subunit protein uS7</fullName>
    </recommendedName>
</protein>
<dbReference type="GO" id="GO:0015935">
    <property type="term" value="C:small ribosomal subunit"/>
    <property type="evidence" value="ECO:0007669"/>
    <property type="project" value="InterPro"/>
</dbReference>
<dbReference type="PIRSF" id="PIRSF002122">
    <property type="entry name" value="RPS7p_RPS7a_RPS5e_RPS7o"/>
    <property type="match status" value="1"/>
</dbReference>
<dbReference type="PROSITE" id="PS00052">
    <property type="entry name" value="RIBOSOMAL_S7"/>
    <property type="match status" value="1"/>
</dbReference>
<dbReference type="NCBIfam" id="TIGR01029">
    <property type="entry name" value="rpsG_bact"/>
    <property type="match status" value="1"/>
</dbReference>
<dbReference type="InterPro" id="IPR023798">
    <property type="entry name" value="Ribosomal_uS7_dom"/>
</dbReference>
<gene>
    <name evidence="6" type="primary">rpsG</name>
    <name evidence="9" type="ORF">A3J78_02410</name>
</gene>
<name>A0A1F5DI05_9BACT</name>
<dbReference type="CDD" id="cd14869">
    <property type="entry name" value="uS7_Bacteria"/>
    <property type="match status" value="1"/>
</dbReference>
<accession>A0A1F5DI05</accession>
<dbReference type="FunFam" id="1.10.455.10:FF:000001">
    <property type="entry name" value="30S ribosomal protein S7"/>
    <property type="match status" value="1"/>
</dbReference>
<evidence type="ECO:0000313" key="9">
    <source>
        <dbReference type="EMBL" id="OGD54684.1"/>
    </source>
</evidence>
<comment type="function">
    <text evidence="6">One of the primary rRNA binding proteins, it binds directly to 16S rRNA where it nucleates assembly of the head domain of the 30S subunit. Is located at the subunit interface close to the decoding center, probably blocks exit of the E-site tRNA.</text>
</comment>
<evidence type="ECO:0000256" key="1">
    <source>
        <dbReference type="ARBA" id="ARBA00007151"/>
    </source>
</evidence>
<dbReference type="SUPFAM" id="SSF47973">
    <property type="entry name" value="Ribosomal protein S7"/>
    <property type="match status" value="1"/>
</dbReference>
<dbReference type="GO" id="GO:0003735">
    <property type="term" value="F:structural constituent of ribosome"/>
    <property type="evidence" value="ECO:0007669"/>
    <property type="project" value="InterPro"/>
</dbReference>
<keyword evidence="5 6" id="KW-0687">Ribonucleoprotein</keyword>
<dbReference type="Gene3D" id="1.10.455.10">
    <property type="entry name" value="Ribosomal protein S7 domain"/>
    <property type="match status" value="1"/>
</dbReference>
<proteinExistence type="inferred from homology"/>
<comment type="similarity">
    <text evidence="1 6 7">Belongs to the universal ribosomal protein uS7 family.</text>
</comment>
<dbReference type="HAMAP" id="MF_00480_B">
    <property type="entry name" value="Ribosomal_uS7_B"/>
    <property type="match status" value="1"/>
</dbReference>
<sequence length="160" mass="18007">MSRSGKIKKRPSEADPIYSSRLVAKLINRVMRDGKKQVAATLVYNALDQASKIVKEESPLNTLKVALDNIKPNLEVRSRRVGGAAYQIPVPIKGDRKETLSIRWLILAARARSNKDFKTFKDKLSAELVDAYKNVGGAVKRKMDTHKMADANKAFAHFRW</sequence>
<keyword evidence="2 6" id="KW-0699">rRNA-binding</keyword>
<evidence type="ECO:0000256" key="5">
    <source>
        <dbReference type="ARBA" id="ARBA00023274"/>
    </source>
</evidence>
<comment type="subunit">
    <text evidence="6">Part of the 30S ribosomal subunit. Contacts proteins S9 and S11.</text>
</comment>
<evidence type="ECO:0000256" key="3">
    <source>
        <dbReference type="ARBA" id="ARBA00022884"/>
    </source>
</evidence>
<keyword evidence="3 6" id="KW-0694">RNA-binding</keyword>
<dbReference type="GO" id="GO:0006412">
    <property type="term" value="P:translation"/>
    <property type="evidence" value="ECO:0007669"/>
    <property type="project" value="UniProtKB-UniRule"/>
</dbReference>
<dbReference type="GO" id="GO:0000049">
    <property type="term" value="F:tRNA binding"/>
    <property type="evidence" value="ECO:0007669"/>
    <property type="project" value="UniProtKB-UniRule"/>
</dbReference>
<dbReference type="InterPro" id="IPR005717">
    <property type="entry name" value="Ribosomal_uS7_bac/org-type"/>
</dbReference>
<evidence type="ECO:0000259" key="8">
    <source>
        <dbReference type="Pfam" id="PF00177"/>
    </source>
</evidence>
<dbReference type="PANTHER" id="PTHR11205">
    <property type="entry name" value="RIBOSOMAL PROTEIN S7"/>
    <property type="match status" value="1"/>
</dbReference>
<dbReference type="InterPro" id="IPR020606">
    <property type="entry name" value="Ribosomal_uS7_CS"/>
</dbReference>
<dbReference type="Proteomes" id="UP000178758">
    <property type="component" value="Unassembled WGS sequence"/>
</dbReference>
<keyword evidence="4 6" id="KW-0689">Ribosomal protein</keyword>
<evidence type="ECO:0000256" key="2">
    <source>
        <dbReference type="ARBA" id="ARBA00022730"/>
    </source>
</evidence>
<feature type="domain" description="Small ribosomal subunit protein uS7" evidence="8">
    <location>
        <begin position="3"/>
        <end position="153"/>
    </location>
</feature>
<keyword evidence="6" id="KW-0820">tRNA-binding</keyword>
<dbReference type="InterPro" id="IPR000235">
    <property type="entry name" value="Ribosomal_uS7"/>
</dbReference>
<evidence type="ECO:0000256" key="4">
    <source>
        <dbReference type="ARBA" id="ARBA00022980"/>
    </source>
</evidence>
<comment type="caution">
    <text evidence="9">The sequence shown here is derived from an EMBL/GenBank/DDBJ whole genome shotgun (WGS) entry which is preliminary data.</text>
</comment>
<dbReference type="Pfam" id="PF00177">
    <property type="entry name" value="Ribosomal_S7"/>
    <property type="match status" value="1"/>
</dbReference>
<dbReference type="GO" id="GO:0019843">
    <property type="term" value="F:rRNA binding"/>
    <property type="evidence" value="ECO:0007669"/>
    <property type="project" value="UniProtKB-UniRule"/>
</dbReference>